<evidence type="ECO:0000313" key="2">
    <source>
        <dbReference type="EMBL" id="GAA4413184.1"/>
    </source>
</evidence>
<name>A0ABP8KRS4_9BACT</name>
<dbReference type="PANTHER" id="PTHR30015">
    <property type="entry name" value="MRR RESTRICTION SYSTEM PROTEIN"/>
    <property type="match status" value="1"/>
</dbReference>
<comment type="caution">
    <text evidence="2">The sequence shown here is derived from an EMBL/GenBank/DDBJ whole genome shotgun (WGS) entry which is preliminary data.</text>
</comment>
<accession>A0ABP8KRS4</accession>
<dbReference type="InterPro" id="IPR052906">
    <property type="entry name" value="Type_IV_Methyl-Rstrct_Enzyme"/>
</dbReference>
<evidence type="ECO:0000259" key="1">
    <source>
        <dbReference type="Pfam" id="PF04471"/>
    </source>
</evidence>
<sequence>MPENHVTKISPGDFEVLVKTFLIESGVGLKDLDVQHNVKESANDGTYQIDVKATFEAFAGSLITVIVECKHYNTPIKREKVEVLYSRVKSLGAHKGILCSTSGFQQGAVDFAKAHGIALIWVIEGKFTYETRSRDRKRDKPSSWSDAPKYVGGYAYKFTETGCTTTYLQHNYMEPLAEFLFG</sequence>
<feature type="domain" description="Restriction endonuclease type IV Mrr" evidence="1">
    <location>
        <begin position="8"/>
        <end position="120"/>
    </location>
</feature>
<protein>
    <recommendedName>
        <fullName evidence="1">Restriction endonuclease type IV Mrr domain-containing protein</fullName>
    </recommendedName>
</protein>
<dbReference type="InterPro" id="IPR011335">
    <property type="entry name" value="Restrct_endonuc-II-like"/>
</dbReference>
<keyword evidence="3" id="KW-1185">Reference proteome</keyword>
<dbReference type="InterPro" id="IPR011856">
    <property type="entry name" value="tRNA_endonuc-like_dom_sf"/>
</dbReference>
<dbReference type="EMBL" id="BAABHB010000010">
    <property type="protein sequence ID" value="GAA4413184.1"/>
    <property type="molecule type" value="Genomic_DNA"/>
</dbReference>
<dbReference type="Gene3D" id="3.40.1350.10">
    <property type="match status" value="1"/>
</dbReference>
<dbReference type="Proteomes" id="UP001500936">
    <property type="component" value="Unassembled WGS sequence"/>
</dbReference>
<dbReference type="InterPro" id="IPR007560">
    <property type="entry name" value="Restrct_endonuc_IV_Mrr"/>
</dbReference>
<proteinExistence type="predicted"/>
<organism evidence="2 3">
    <name type="scientific">Nibrella viscosa</name>
    <dbReference type="NCBI Taxonomy" id="1084524"/>
    <lineage>
        <taxon>Bacteria</taxon>
        <taxon>Pseudomonadati</taxon>
        <taxon>Bacteroidota</taxon>
        <taxon>Cytophagia</taxon>
        <taxon>Cytophagales</taxon>
        <taxon>Spirosomataceae</taxon>
        <taxon>Nibrella</taxon>
    </lineage>
</organism>
<gene>
    <name evidence="2" type="ORF">GCM10023187_41220</name>
</gene>
<dbReference type="Pfam" id="PF04471">
    <property type="entry name" value="Mrr_cat"/>
    <property type="match status" value="1"/>
</dbReference>
<evidence type="ECO:0000313" key="3">
    <source>
        <dbReference type="Proteomes" id="UP001500936"/>
    </source>
</evidence>
<dbReference type="SUPFAM" id="SSF52980">
    <property type="entry name" value="Restriction endonuclease-like"/>
    <property type="match status" value="1"/>
</dbReference>
<dbReference type="PANTHER" id="PTHR30015:SF7">
    <property type="entry name" value="TYPE IV METHYL-DIRECTED RESTRICTION ENZYME ECOKMRR"/>
    <property type="match status" value="1"/>
</dbReference>
<reference evidence="3" key="1">
    <citation type="journal article" date="2019" name="Int. J. Syst. Evol. Microbiol.">
        <title>The Global Catalogue of Microorganisms (GCM) 10K type strain sequencing project: providing services to taxonomists for standard genome sequencing and annotation.</title>
        <authorList>
            <consortium name="The Broad Institute Genomics Platform"/>
            <consortium name="The Broad Institute Genome Sequencing Center for Infectious Disease"/>
            <person name="Wu L."/>
            <person name="Ma J."/>
        </authorList>
    </citation>
    <scope>NUCLEOTIDE SEQUENCE [LARGE SCALE GENOMIC DNA]</scope>
    <source>
        <strain evidence="3">JCM 17925</strain>
    </source>
</reference>